<organism evidence="2 3">
    <name type="scientific">Streptomyces alboflavus</name>
    <dbReference type="NCBI Taxonomy" id="67267"/>
    <lineage>
        <taxon>Bacteria</taxon>
        <taxon>Bacillati</taxon>
        <taxon>Actinomycetota</taxon>
        <taxon>Actinomycetes</taxon>
        <taxon>Kitasatosporales</taxon>
        <taxon>Streptomycetaceae</taxon>
        <taxon>Streptomyces</taxon>
    </lineage>
</organism>
<evidence type="ECO:0000313" key="3">
    <source>
        <dbReference type="Proteomes" id="UP000195880"/>
    </source>
</evidence>
<dbReference type="KEGG" id="salf:SMD44_05420"/>
<keyword evidence="3" id="KW-1185">Reference proteome</keyword>
<evidence type="ECO:0000313" key="2">
    <source>
        <dbReference type="EMBL" id="ARX85951.1"/>
    </source>
</evidence>
<evidence type="ECO:0000256" key="1">
    <source>
        <dbReference type="SAM" id="MobiDB-lite"/>
    </source>
</evidence>
<dbReference type="AlphaFoldDB" id="A0A1Z1WHN1"/>
<name>A0A1Z1WHN1_9ACTN</name>
<sequence>MRRAIKSSRSAARSVSTAIRDVSTGWSRRVADRMTPVRPMPPAVASKRGLPGSTVRTVPSAVRSSREWTWRAKEPDTWWFLPWMSAPIAPPTVT</sequence>
<dbReference type="EMBL" id="CP021748">
    <property type="protein sequence ID" value="ARX85951.1"/>
    <property type="molecule type" value="Genomic_DNA"/>
</dbReference>
<dbReference type="Proteomes" id="UP000195880">
    <property type="component" value="Chromosome"/>
</dbReference>
<accession>A0A1Z1WHN1</accession>
<protein>
    <submittedName>
        <fullName evidence="2">Uncharacterized protein</fullName>
    </submittedName>
</protein>
<proteinExistence type="predicted"/>
<feature type="region of interest" description="Disordered" evidence="1">
    <location>
        <begin position="36"/>
        <end position="58"/>
    </location>
</feature>
<gene>
    <name evidence="2" type="ORF">SMD44_05420</name>
</gene>
<reference evidence="2 3" key="1">
    <citation type="submission" date="2017-05" db="EMBL/GenBank/DDBJ databases">
        <title>Streptomyces alboflavus Genome sequencing and assembly.</title>
        <authorList>
            <person name="Wang Y."/>
            <person name="Du B."/>
            <person name="Ding Y."/>
            <person name="Liu H."/>
            <person name="Hou Q."/>
            <person name="Liu K."/>
            <person name="Wang C."/>
            <person name="Yao L."/>
        </authorList>
    </citation>
    <scope>NUCLEOTIDE SEQUENCE [LARGE SCALE GENOMIC DNA]</scope>
    <source>
        <strain evidence="2 3">MDJK44</strain>
    </source>
</reference>